<dbReference type="InterPro" id="IPR019402">
    <property type="entry name" value="CWH43_N"/>
</dbReference>
<evidence type="ECO:0000256" key="2">
    <source>
        <dbReference type="ARBA" id="ARBA00022692"/>
    </source>
</evidence>
<gene>
    <name evidence="8" type="ORF">LTR82_010828</name>
</gene>
<evidence type="ECO:0000259" key="7">
    <source>
        <dbReference type="Pfam" id="PF10277"/>
    </source>
</evidence>
<feature type="domain" description="CWH43-like N-terminal" evidence="7">
    <location>
        <begin position="6"/>
        <end position="221"/>
    </location>
</feature>
<keyword evidence="3 6" id="KW-1133">Transmembrane helix</keyword>
<dbReference type="InterPro" id="IPR050911">
    <property type="entry name" value="DRAM/TMEM150_Autophagy_Mod"/>
</dbReference>
<evidence type="ECO:0000256" key="5">
    <source>
        <dbReference type="SAM" id="MobiDB-lite"/>
    </source>
</evidence>
<feature type="transmembrane region" description="Helical" evidence="6">
    <location>
        <begin position="199"/>
        <end position="223"/>
    </location>
</feature>
<feature type="compositionally biased region" description="Polar residues" evidence="5">
    <location>
        <begin position="269"/>
        <end position="283"/>
    </location>
</feature>
<comment type="caution">
    <text evidence="8">The sequence shown here is derived from an EMBL/GenBank/DDBJ whole genome shotgun (WGS) entry which is preliminary data.</text>
</comment>
<evidence type="ECO:0000256" key="4">
    <source>
        <dbReference type="ARBA" id="ARBA00023136"/>
    </source>
</evidence>
<feature type="transmembrane region" description="Helical" evidence="6">
    <location>
        <begin position="166"/>
        <end position="187"/>
    </location>
</feature>
<feature type="region of interest" description="Disordered" evidence="5">
    <location>
        <begin position="248"/>
        <end position="348"/>
    </location>
</feature>
<evidence type="ECO:0000313" key="8">
    <source>
        <dbReference type="EMBL" id="KAK0318129.1"/>
    </source>
</evidence>
<protein>
    <recommendedName>
        <fullName evidence="7">CWH43-like N-terminal domain-containing protein</fullName>
    </recommendedName>
</protein>
<accession>A0AAN6J5Z1</accession>
<organism evidence="8 9">
    <name type="scientific">Friedmanniomyces endolithicus</name>
    <dbReference type="NCBI Taxonomy" id="329885"/>
    <lineage>
        <taxon>Eukaryota</taxon>
        <taxon>Fungi</taxon>
        <taxon>Dikarya</taxon>
        <taxon>Ascomycota</taxon>
        <taxon>Pezizomycotina</taxon>
        <taxon>Dothideomycetes</taxon>
        <taxon>Dothideomycetidae</taxon>
        <taxon>Mycosphaerellales</taxon>
        <taxon>Teratosphaeriaceae</taxon>
        <taxon>Friedmanniomyces</taxon>
    </lineage>
</organism>
<feature type="transmembrane region" description="Helical" evidence="6">
    <location>
        <begin position="60"/>
        <end position="77"/>
    </location>
</feature>
<dbReference type="Proteomes" id="UP001168146">
    <property type="component" value="Unassembled WGS sequence"/>
</dbReference>
<dbReference type="GO" id="GO:0012505">
    <property type="term" value="C:endomembrane system"/>
    <property type="evidence" value="ECO:0007669"/>
    <property type="project" value="UniProtKB-SubCell"/>
</dbReference>
<evidence type="ECO:0000256" key="6">
    <source>
        <dbReference type="SAM" id="Phobius"/>
    </source>
</evidence>
<dbReference type="EMBL" id="JASUXU010000038">
    <property type="protein sequence ID" value="KAK0318129.1"/>
    <property type="molecule type" value="Genomic_DNA"/>
</dbReference>
<dbReference type="PANTHER" id="PTHR21324">
    <property type="entry name" value="FASTING-INDUCIBLE INTEGRAL MEMBRANE PROTEIN TM6P1-RELATED"/>
    <property type="match status" value="1"/>
</dbReference>
<evidence type="ECO:0000256" key="1">
    <source>
        <dbReference type="ARBA" id="ARBA00004127"/>
    </source>
</evidence>
<dbReference type="GO" id="GO:0005886">
    <property type="term" value="C:plasma membrane"/>
    <property type="evidence" value="ECO:0007669"/>
    <property type="project" value="TreeGrafter"/>
</dbReference>
<feature type="compositionally biased region" description="Low complexity" evidence="5">
    <location>
        <begin position="250"/>
        <end position="260"/>
    </location>
</feature>
<feature type="transmembrane region" description="Helical" evidence="6">
    <location>
        <begin position="98"/>
        <end position="120"/>
    </location>
</feature>
<reference evidence="8" key="1">
    <citation type="submission" date="2021-12" db="EMBL/GenBank/DDBJ databases">
        <title>Black yeast isolated from Biological Soil Crust.</title>
        <authorList>
            <person name="Kurbessoian T."/>
        </authorList>
    </citation>
    <scope>NUCLEOTIDE SEQUENCE</scope>
    <source>
        <strain evidence="8">CCFEE 5208</strain>
    </source>
</reference>
<evidence type="ECO:0000313" key="9">
    <source>
        <dbReference type="Proteomes" id="UP001168146"/>
    </source>
</evidence>
<sequence>MFGISYWFLPLFAGFVWLGTLLAMLGTWLAKGSPHYAWQGVGQHVTYISDVGATRWGRPLFITGSAVMVVVFDLAFISERWLRHKGRLSHNYSTTEKAMSICAIIFAIIGAAGLIFLTIFDTKDYPTVHDSMLGVFILGYIISAIFICAEYQLLGKHFREYRILRTSFWIKLAFIFVELGLAIGFAVTEYTGRLNVSGYLEWIVSLVYIFYVWSFIIDFIPAVHTKPQHKRFPPVRRDDDEMAMNTQAQGSVTGGPVYSSGGYGHGHGQANQSEVDSYGSQQPMVGRENLYNPPQQGVVAPVHNVGGYGQGRGNQAELDNYGSRQPMGGREELYNPPQQGVVAPSRNF</sequence>
<keyword evidence="2 6" id="KW-0812">Transmembrane</keyword>
<dbReference type="Pfam" id="PF10277">
    <property type="entry name" value="Frag1"/>
    <property type="match status" value="1"/>
</dbReference>
<comment type="subcellular location">
    <subcellularLocation>
        <location evidence="1">Endomembrane system</location>
        <topology evidence="1">Multi-pass membrane protein</topology>
    </subcellularLocation>
</comment>
<evidence type="ECO:0000256" key="3">
    <source>
        <dbReference type="ARBA" id="ARBA00022989"/>
    </source>
</evidence>
<keyword evidence="4 6" id="KW-0472">Membrane</keyword>
<dbReference type="PANTHER" id="PTHR21324:SF2">
    <property type="entry name" value="EG:22E5.9 PROTEIN"/>
    <property type="match status" value="1"/>
</dbReference>
<proteinExistence type="predicted"/>
<name>A0AAN6J5Z1_9PEZI</name>
<feature type="transmembrane region" description="Helical" evidence="6">
    <location>
        <begin position="7"/>
        <end position="30"/>
    </location>
</feature>
<dbReference type="AlphaFoldDB" id="A0AAN6J5Z1"/>
<feature type="transmembrane region" description="Helical" evidence="6">
    <location>
        <begin position="132"/>
        <end position="154"/>
    </location>
</feature>